<dbReference type="EMBL" id="FPJO01000002">
    <property type="protein sequence ID" value="SFX27210.1"/>
    <property type="molecule type" value="Genomic_DNA"/>
</dbReference>
<reference evidence="2 3" key="1">
    <citation type="submission" date="2016-11" db="EMBL/GenBank/DDBJ databases">
        <authorList>
            <person name="Jaros S."/>
            <person name="Januszkiewicz K."/>
            <person name="Wedrychowicz H."/>
        </authorList>
    </citation>
    <scope>NUCLEOTIDE SEQUENCE [LARGE SCALE GENOMIC DNA]</scope>
    <source>
        <strain evidence="2 3">OK807</strain>
    </source>
</reference>
<dbReference type="InterPro" id="IPR027417">
    <property type="entry name" value="P-loop_NTPase"/>
</dbReference>
<evidence type="ECO:0000256" key="1">
    <source>
        <dbReference type="SAM" id="MobiDB-lite"/>
    </source>
</evidence>
<feature type="region of interest" description="Disordered" evidence="1">
    <location>
        <begin position="274"/>
        <end position="370"/>
    </location>
</feature>
<dbReference type="Proteomes" id="UP000181909">
    <property type="component" value="Unassembled WGS sequence"/>
</dbReference>
<accession>A0A1K1VQ28</accession>
<dbReference type="STRING" id="1893.SAMN02787144_100271"/>
<name>A0A1K1VQ28_STRAR</name>
<dbReference type="RefSeq" id="WP_072483772.1">
    <property type="nucleotide sequence ID" value="NZ_CP109381.1"/>
</dbReference>
<protein>
    <submittedName>
        <fullName evidence="2">Protoporphyrin IX magnesium-chelatase</fullName>
    </submittedName>
</protein>
<evidence type="ECO:0000313" key="2">
    <source>
        <dbReference type="EMBL" id="SFX27210.1"/>
    </source>
</evidence>
<dbReference type="Gene3D" id="1.10.8.80">
    <property type="entry name" value="Magnesium chelatase subunit I, C-Terminal domain"/>
    <property type="match status" value="1"/>
</dbReference>
<dbReference type="OrthoDB" id="159280at2"/>
<proteinExistence type="predicted"/>
<evidence type="ECO:0000313" key="3">
    <source>
        <dbReference type="Proteomes" id="UP000181909"/>
    </source>
</evidence>
<gene>
    <name evidence="2" type="ORF">SAMN02787144_100271</name>
</gene>
<organism evidence="2 3">
    <name type="scientific">Streptomyces atratus</name>
    <dbReference type="NCBI Taxonomy" id="1893"/>
    <lineage>
        <taxon>Bacteria</taxon>
        <taxon>Bacillati</taxon>
        <taxon>Actinomycetota</taxon>
        <taxon>Actinomycetes</taxon>
        <taxon>Kitasatosporales</taxon>
        <taxon>Streptomycetaceae</taxon>
        <taxon>Streptomyces</taxon>
    </lineage>
</organism>
<sequence>MSASLPRPLPASDADELPRRLLTALVCAAVEPGLPGVLLFDLPDAHLATVAAVLDRLLAGPTGTPVPRTALTAATTDEDLWSRPRVSRGPHGIDFALDPGPLTEPVPGPSLVVVPDLARLSVPGKRAAVQLLGADVATVEQSGLRRRWRPAARWLAVCRTEDVPRVSPHLLDRFPLRLTVPELRIRPGDTPLGPLPATWTQALDRARSTGPRTPLHPADDFAARVLELLDDQDGTGQRRALALSRTARALARLDGAERITADHAEAAARLLRLRGARRPSAEPPPGPDTVDTARAGARILPGPWPDRRPAPGTPVLEPGPAERIGSGRAAGPWPTTDTPYPEDTAGPPPEDSPLRTPARRTTGPRAARGPVVGVRPARDLWDLAPVRTAMEAAKYRAVRDRSARLVILPGDLRGYVRAPEPVRMLTLVLDHTCREDWDWHAALDPFLQWAYVTRAPVHVVEVGGRGAPNEVRAESFTALSTRSPRIAAALARQPGRATPLAHGLQLAEQTLRRAFRHHRAGLVEALLVVVTDGRGNVPLAASRRGAAGRGAVGRTGIDDALAAAGRISGMDRTRLHSLVIDPGRQPYPELPHLLAEALDGRVVMGRPEHEAADRGR</sequence>
<dbReference type="AlphaFoldDB" id="A0A1K1VQ28"/>
<dbReference type="SUPFAM" id="SSF52540">
    <property type="entry name" value="P-loop containing nucleoside triphosphate hydrolases"/>
    <property type="match status" value="1"/>
</dbReference>
<feature type="compositionally biased region" description="Low complexity" evidence="1">
    <location>
        <begin position="355"/>
        <end position="370"/>
    </location>
</feature>